<name>A0A7G9L2L9_9SPHN</name>
<keyword evidence="1" id="KW-0472">Membrane</keyword>
<feature type="domain" description="Phosphatidic acid phosphatase type 2/haloperoxidase" evidence="2">
    <location>
        <begin position="59"/>
        <end position="171"/>
    </location>
</feature>
<dbReference type="InterPro" id="IPR036938">
    <property type="entry name" value="PAP2/HPO_sf"/>
</dbReference>
<dbReference type="SUPFAM" id="SSF48317">
    <property type="entry name" value="Acid phosphatase/Vanadium-dependent haloperoxidase"/>
    <property type="match status" value="1"/>
</dbReference>
<evidence type="ECO:0000259" key="2">
    <source>
        <dbReference type="SMART" id="SM00014"/>
    </source>
</evidence>
<proteinExistence type="predicted"/>
<dbReference type="AlphaFoldDB" id="A0A7G9L2L9"/>
<gene>
    <name evidence="3" type="ORF">H8M03_00380</name>
</gene>
<dbReference type="Pfam" id="PF01569">
    <property type="entry name" value="PAP2"/>
    <property type="match status" value="1"/>
</dbReference>
<dbReference type="Proteomes" id="UP000515861">
    <property type="component" value="Chromosome"/>
</dbReference>
<dbReference type="PANTHER" id="PTHR14969:SF13">
    <property type="entry name" value="AT30094P"/>
    <property type="match status" value="1"/>
</dbReference>
<dbReference type="Gene3D" id="1.20.144.10">
    <property type="entry name" value="Phosphatidic acid phosphatase type 2/haloperoxidase"/>
    <property type="match status" value="1"/>
</dbReference>
<evidence type="ECO:0000256" key="1">
    <source>
        <dbReference type="SAM" id="Phobius"/>
    </source>
</evidence>
<accession>A0A7G9L2L9</accession>
<evidence type="ECO:0000313" key="4">
    <source>
        <dbReference type="Proteomes" id="UP000515861"/>
    </source>
</evidence>
<protein>
    <submittedName>
        <fullName evidence="3">Phosphatase PAP2 family protein</fullName>
    </submittedName>
</protein>
<evidence type="ECO:0000313" key="3">
    <source>
        <dbReference type="EMBL" id="QNM82868.1"/>
    </source>
</evidence>
<feature type="transmembrane region" description="Helical" evidence="1">
    <location>
        <begin position="160"/>
        <end position="179"/>
    </location>
</feature>
<feature type="transmembrane region" description="Helical" evidence="1">
    <location>
        <begin position="27"/>
        <end position="55"/>
    </location>
</feature>
<reference evidence="3 4" key="1">
    <citation type="submission" date="2020-08" db="EMBL/GenBank/DDBJ databases">
        <title>Sphingomonas sp. sand1-3 16S ribosomal RNA gene Genome sequencing and assembly.</title>
        <authorList>
            <person name="Kang M."/>
        </authorList>
    </citation>
    <scope>NUCLEOTIDE SEQUENCE [LARGE SCALE GENOMIC DNA]</scope>
    <source>
        <strain evidence="4">sand1-3</strain>
    </source>
</reference>
<dbReference type="RefSeq" id="WP_187479823.1">
    <property type="nucleotide sequence ID" value="NZ_CP060697.1"/>
</dbReference>
<dbReference type="SMART" id="SM00014">
    <property type="entry name" value="acidPPc"/>
    <property type="match status" value="1"/>
</dbReference>
<sequence>MLSLGAGAADGRILAMFYAGDNPTAVAIAQFITVFGNAPVSVLFATLGAAILLVMKHPRRGFALLAVVFGGRLLVSAQKYSILRLRPEIEAHLVPVSNPSFPSGHAANSMILWVALALILFGDTRFRNVALAIGLSIAVLVGLSRLVLGVHWPSDVVGGWAFGALWVLIALPVAERLFVPKR</sequence>
<organism evidence="3 4">
    <name type="scientific">Sphingomonas sabuli</name>
    <dbReference type="NCBI Taxonomy" id="2764186"/>
    <lineage>
        <taxon>Bacteria</taxon>
        <taxon>Pseudomonadati</taxon>
        <taxon>Pseudomonadota</taxon>
        <taxon>Alphaproteobacteria</taxon>
        <taxon>Sphingomonadales</taxon>
        <taxon>Sphingomonadaceae</taxon>
        <taxon>Sphingomonas</taxon>
    </lineage>
</organism>
<dbReference type="KEGG" id="ssau:H8M03_00380"/>
<feature type="transmembrane region" description="Helical" evidence="1">
    <location>
        <begin position="129"/>
        <end position="148"/>
    </location>
</feature>
<dbReference type="PANTHER" id="PTHR14969">
    <property type="entry name" value="SPHINGOSINE-1-PHOSPHATE PHOSPHOHYDROLASE"/>
    <property type="match status" value="1"/>
</dbReference>
<dbReference type="CDD" id="cd03392">
    <property type="entry name" value="PAP2_like_2"/>
    <property type="match status" value="1"/>
</dbReference>
<feature type="transmembrane region" description="Helical" evidence="1">
    <location>
        <begin position="62"/>
        <end position="83"/>
    </location>
</feature>
<keyword evidence="4" id="KW-1185">Reference proteome</keyword>
<dbReference type="EMBL" id="CP060697">
    <property type="protein sequence ID" value="QNM82868.1"/>
    <property type="molecule type" value="Genomic_DNA"/>
</dbReference>
<feature type="transmembrane region" description="Helical" evidence="1">
    <location>
        <begin position="103"/>
        <end position="122"/>
    </location>
</feature>
<keyword evidence="1" id="KW-1133">Transmembrane helix</keyword>
<keyword evidence="1" id="KW-0812">Transmembrane</keyword>
<dbReference type="InterPro" id="IPR000326">
    <property type="entry name" value="PAP2/HPO"/>
</dbReference>